<sequence>MSRLQRPPRGLQQRDEVERNRKEDNKTQYVRKLSGTTVHGERLFGRFTAKTPNAPGVLGVLDVSGPPPSIVAEHGWTSSNAYMLLSTRGDHREVLTYDPIYGARHIPLPAAEQRLPSIIVDNTSFTQQSSLGLALDVFGGTDLPSAVNDPPSADSHLVPRSTESSCQRGTAHSYVPAMAAIGPVQQASFPTQLNSIRAPLAITISDPGQIFAIHSTSALLPSLPTRISMDDRRSPTCNSQYGADLVALPRVPRTWDLTPSMTHDLILRPSNPLAKQLFQPALSSMRAIPGDYGEIRVRDHLYGSRPIPLSEAERLMDDHVEEALPHTGESTAMLPSLTWSTTSISAPMHPTLLPTRAQAKSGASCQDTPVVHGLENSRQSTPRIQLIYRTGLRKLLLP</sequence>
<dbReference type="AlphaFoldDB" id="A0A1X6N613"/>
<organism evidence="2 3">
    <name type="scientific">Postia placenta MAD-698-R-SB12</name>
    <dbReference type="NCBI Taxonomy" id="670580"/>
    <lineage>
        <taxon>Eukaryota</taxon>
        <taxon>Fungi</taxon>
        <taxon>Dikarya</taxon>
        <taxon>Basidiomycota</taxon>
        <taxon>Agaricomycotina</taxon>
        <taxon>Agaricomycetes</taxon>
        <taxon>Polyporales</taxon>
        <taxon>Adustoporiaceae</taxon>
        <taxon>Rhodonia</taxon>
    </lineage>
</organism>
<dbReference type="PROSITE" id="PS50096">
    <property type="entry name" value="IQ"/>
    <property type="match status" value="1"/>
</dbReference>
<dbReference type="GeneID" id="36329698"/>
<dbReference type="Proteomes" id="UP000194127">
    <property type="component" value="Unassembled WGS sequence"/>
</dbReference>
<feature type="compositionally biased region" description="Basic and acidic residues" evidence="1">
    <location>
        <begin position="12"/>
        <end position="25"/>
    </location>
</feature>
<dbReference type="EMBL" id="KZ110594">
    <property type="protein sequence ID" value="OSX63922.1"/>
    <property type="molecule type" value="Genomic_DNA"/>
</dbReference>
<protein>
    <submittedName>
        <fullName evidence="2">Uncharacterized protein</fullName>
    </submittedName>
</protein>
<accession>A0A1X6N613</accession>
<feature type="compositionally biased region" description="Low complexity" evidence="1">
    <location>
        <begin position="1"/>
        <end position="11"/>
    </location>
</feature>
<evidence type="ECO:0000256" key="1">
    <source>
        <dbReference type="SAM" id="MobiDB-lite"/>
    </source>
</evidence>
<keyword evidence="3" id="KW-1185">Reference proteome</keyword>
<gene>
    <name evidence="2" type="ORF">POSPLADRAFT_1137016</name>
</gene>
<reference evidence="2 3" key="1">
    <citation type="submission" date="2017-04" db="EMBL/GenBank/DDBJ databases">
        <title>Genome Sequence of the Model Brown-Rot Fungus Postia placenta SB12.</title>
        <authorList>
            <consortium name="DOE Joint Genome Institute"/>
            <person name="Gaskell J."/>
            <person name="Kersten P."/>
            <person name="Larrondo L.F."/>
            <person name="Canessa P."/>
            <person name="Martinez D."/>
            <person name="Hibbett D."/>
            <person name="Schmoll M."/>
            <person name="Kubicek C.P."/>
            <person name="Martinez A.T."/>
            <person name="Yadav J."/>
            <person name="Master E."/>
            <person name="Magnuson J.K."/>
            <person name="James T."/>
            <person name="Yaver D."/>
            <person name="Berka R."/>
            <person name="Labutti K."/>
            <person name="Lipzen A."/>
            <person name="Aerts A."/>
            <person name="Barry K."/>
            <person name="Henrissat B."/>
            <person name="Blanchette R."/>
            <person name="Grigoriev I."/>
            <person name="Cullen D."/>
        </authorList>
    </citation>
    <scope>NUCLEOTIDE SEQUENCE [LARGE SCALE GENOMIC DNA]</scope>
    <source>
        <strain evidence="2 3">MAD-698-R-SB12</strain>
    </source>
</reference>
<evidence type="ECO:0000313" key="2">
    <source>
        <dbReference type="EMBL" id="OSX63922.1"/>
    </source>
</evidence>
<proteinExistence type="predicted"/>
<evidence type="ECO:0000313" key="3">
    <source>
        <dbReference type="Proteomes" id="UP000194127"/>
    </source>
</evidence>
<name>A0A1X6N613_9APHY</name>
<dbReference type="OrthoDB" id="10274833at2759"/>
<dbReference type="RefSeq" id="XP_024340716.1">
    <property type="nucleotide sequence ID" value="XM_024484749.1"/>
</dbReference>
<feature type="region of interest" description="Disordered" evidence="1">
    <location>
        <begin position="1"/>
        <end position="25"/>
    </location>
</feature>